<accession>A0A3L6EFI7</accession>
<reference evidence="1 2" key="1">
    <citation type="journal article" date="2018" name="Nat. Genet.">
        <title>Extensive intraspecific gene order and gene structural variations between Mo17 and other maize genomes.</title>
        <authorList>
            <person name="Sun S."/>
            <person name="Zhou Y."/>
            <person name="Chen J."/>
            <person name="Shi J."/>
            <person name="Zhao H."/>
            <person name="Zhao H."/>
            <person name="Song W."/>
            <person name="Zhang M."/>
            <person name="Cui Y."/>
            <person name="Dong X."/>
            <person name="Liu H."/>
            <person name="Ma X."/>
            <person name="Jiao Y."/>
            <person name="Wang B."/>
            <person name="Wei X."/>
            <person name="Stein J.C."/>
            <person name="Glaubitz J.C."/>
            <person name="Lu F."/>
            <person name="Yu G."/>
            <person name="Liang C."/>
            <person name="Fengler K."/>
            <person name="Li B."/>
            <person name="Rafalski A."/>
            <person name="Schnable P.S."/>
            <person name="Ware D.H."/>
            <person name="Buckler E.S."/>
            <person name="Lai J."/>
        </authorList>
    </citation>
    <scope>NUCLEOTIDE SEQUENCE [LARGE SCALE GENOMIC DNA]</scope>
    <source>
        <strain evidence="2">cv. Missouri 17</strain>
        <tissue evidence="1">Seedling</tissue>
    </source>
</reference>
<comment type="caution">
    <text evidence="1">The sequence shown here is derived from an EMBL/GenBank/DDBJ whole genome shotgun (WGS) entry which is preliminary data.</text>
</comment>
<dbReference type="AlphaFoldDB" id="A0A3L6EFI7"/>
<dbReference type="Proteomes" id="UP000251960">
    <property type="component" value="Chromosome 6"/>
</dbReference>
<evidence type="ECO:0000313" key="1">
    <source>
        <dbReference type="EMBL" id="PWZ19243.1"/>
    </source>
</evidence>
<gene>
    <name evidence="1" type="ORF">Zm00014a_029300</name>
</gene>
<dbReference type="EMBL" id="NCVQ01000007">
    <property type="protein sequence ID" value="PWZ19243.1"/>
    <property type="molecule type" value="Genomic_DNA"/>
</dbReference>
<protein>
    <submittedName>
        <fullName evidence="1">Uncharacterized protein</fullName>
    </submittedName>
</protein>
<proteinExistence type="predicted"/>
<name>A0A3L6EFI7_MAIZE</name>
<evidence type="ECO:0000313" key="2">
    <source>
        <dbReference type="Proteomes" id="UP000251960"/>
    </source>
</evidence>
<organism evidence="1 2">
    <name type="scientific">Zea mays</name>
    <name type="common">Maize</name>
    <dbReference type="NCBI Taxonomy" id="4577"/>
    <lineage>
        <taxon>Eukaryota</taxon>
        <taxon>Viridiplantae</taxon>
        <taxon>Streptophyta</taxon>
        <taxon>Embryophyta</taxon>
        <taxon>Tracheophyta</taxon>
        <taxon>Spermatophyta</taxon>
        <taxon>Magnoliopsida</taxon>
        <taxon>Liliopsida</taxon>
        <taxon>Poales</taxon>
        <taxon>Poaceae</taxon>
        <taxon>PACMAD clade</taxon>
        <taxon>Panicoideae</taxon>
        <taxon>Andropogonodae</taxon>
        <taxon>Andropogoneae</taxon>
        <taxon>Tripsacinae</taxon>
        <taxon>Zea</taxon>
    </lineage>
</organism>
<sequence>MACFLQWPSPSVAPLLPVPAPNGVLHFHMGSWSLICSSRFPPPNDLRAAMANLAAPGGLRLFLWAVSAVPGEARTPLRVVQMEGLAAPKIIKRY</sequence>